<proteinExistence type="predicted"/>
<comment type="caution">
    <text evidence="1">The sequence shown here is derived from an EMBL/GenBank/DDBJ whole genome shotgun (WGS) entry which is preliminary data.</text>
</comment>
<sequence length="132" mass="15057">WEAIKSRFGRNDESKKMQKYILKQQFESFSVSNLDGLHKGYDKFQSLLSQLEIHGVGVSIEDANQKFLRTKPGVDTLSFDDLYNNLKVFKSDVKGSIASSSSIQNVAFVSFDSTNSTNKVDEFDLEEMDLKW</sequence>
<accession>A0A699QCV3</accession>
<feature type="non-terminal residue" evidence="1">
    <location>
        <position position="1"/>
    </location>
</feature>
<organism evidence="1">
    <name type="scientific">Tanacetum cinerariifolium</name>
    <name type="common">Dalmatian daisy</name>
    <name type="synonym">Chrysanthemum cinerariifolium</name>
    <dbReference type="NCBI Taxonomy" id="118510"/>
    <lineage>
        <taxon>Eukaryota</taxon>
        <taxon>Viridiplantae</taxon>
        <taxon>Streptophyta</taxon>
        <taxon>Embryophyta</taxon>
        <taxon>Tracheophyta</taxon>
        <taxon>Spermatophyta</taxon>
        <taxon>Magnoliopsida</taxon>
        <taxon>eudicotyledons</taxon>
        <taxon>Gunneridae</taxon>
        <taxon>Pentapetalae</taxon>
        <taxon>asterids</taxon>
        <taxon>campanulids</taxon>
        <taxon>Asterales</taxon>
        <taxon>Asteraceae</taxon>
        <taxon>Asteroideae</taxon>
        <taxon>Anthemideae</taxon>
        <taxon>Anthemidinae</taxon>
        <taxon>Tanacetum</taxon>
    </lineage>
</organism>
<reference evidence="1" key="1">
    <citation type="journal article" date="2019" name="Sci. Rep.">
        <title>Draft genome of Tanacetum cinerariifolium, the natural source of mosquito coil.</title>
        <authorList>
            <person name="Yamashiro T."/>
            <person name="Shiraishi A."/>
            <person name="Satake H."/>
            <person name="Nakayama K."/>
        </authorList>
    </citation>
    <scope>NUCLEOTIDE SEQUENCE</scope>
</reference>
<protein>
    <submittedName>
        <fullName evidence="1">Uncharacterized protein</fullName>
    </submittedName>
</protein>
<evidence type="ECO:0000313" key="1">
    <source>
        <dbReference type="EMBL" id="GFC63215.1"/>
    </source>
</evidence>
<gene>
    <name evidence="1" type="ORF">Tci_835185</name>
</gene>
<dbReference type="EMBL" id="BKCJ010997016">
    <property type="protein sequence ID" value="GFC63215.1"/>
    <property type="molecule type" value="Genomic_DNA"/>
</dbReference>
<dbReference type="AlphaFoldDB" id="A0A699QCV3"/>
<name>A0A699QCV3_TANCI</name>